<reference evidence="2 4" key="1">
    <citation type="submission" date="2018-06" db="EMBL/GenBank/DDBJ databases">
        <authorList>
            <consortium name="Pathogen Informatics"/>
            <person name="Doyle S."/>
        </authorList>
    </citation>
    <scope>NUCLEOTIDE SEQUENCE [LARGE SCALE GENOMIC DNA]</scope>
    <source>
        <strain evidence="2 4">NCTC11343</strain>
    </source>
</reference>
<name>A0A2X2JHB7_SPHMU</name>
<proteinExistence type="predicted"/>
<dbReference type="SUPFAM" id="SSF48208">
    <property type="entry name" value="Six-hairpin glycosidases"/>
    <property type="match status" value="1"/>
</dbReference>
<reference evidence="3 5" key="2">
    <citation type="submission" date="2019-10" db="EMBL/GenBank/DDBJ databases">
        <authorList>
            <person name="Karimi E."/>
        </authorList>
    </citation>
    <scope>NUCLEOTIDE SEQUENCE [LARGE SCALE GENOMIC DNA]</scope>
    <source>
        <strain evidence="3">Sphingobacterium sp. 8BC</strain>
    </source>
</reference>
<evidence type="ECO:0000313" key="5">
    <source>
        <dbReference type="Proteomes" id="UP000432350"/>
    </source>
</evidence>
<dbReference type="EMBL" id="UAUU01000011">
    <property type="protein sequence ID" value="SPZ93134.1"/>
    <property type="molecule type" value="Genomic_DNA"/>
</dbReference>
<dbReference type="SUPFAM" id="SSF53756">
    <property type="entry name" value="UDP-Glycosyltransferase/glycogen phosphorylase"/>
    <property type="match status" value="1"/>
</dbReference>
<keyword evidence="2" id="KW-0808">Transferase</keyword>
<dbReference type="CDD" id="cd03822">
    <property type="entry name" value="GT4_mannosyltransferase-like"/>
    <property type="match status" value="1"/>
</dbReference>
<gene>
    <name evidence="2" type="primary">cotSA</name>
    <name evidence="2" type="ORF">NCTC11343_05071</name>
    <name evidence="3" type="ORF">SPHINGO8BC_90153</name>
</gene>
<dbReference type="GO" id="GO:0016757">
    <property type="term" value="F:glycosyltransferase activity"/>
    <property type="evidence" value="ECO:0007669"/>
    <property type="project" value="UniProtKB-KW"/>
</dbReference>
<dbReference type="InterPro" id="IPR008928">
    <property type="entry name" value="6-hairpin_glycosidase_sf"/>
</dbReference>
<dbReference type="Gene3D" id="3.40.50.2000">
    <property type="entry name" value="Glycogen Phosphorylase B"/>
    <property type="match status" value="2"/>
</dbReference>
<dbReference type="InterPro" id="IPR001296">
    <property type="entry name" value="Glyco_trans_1"/>
</dbReference>
<sequence>MDTLFPSNGLRCSAKFCNRSLSTQGGLAPSSDLIHCSCDKQFSFEKHLDNGHTYATAFVVAVFKIIISMKIAYISTYLPKECGIATFTSDLLHAVALHNQELTQHVFAVADRDYDYPSEVVFKIDQYDQLSYIEAANYINEHGYDCVILEHEYGIFGGNSGIYILSLVNALHIPLLVNFHTILEKPNVDEKAILIEIVKRASIVIVMSNYAVTLLKSIYRVNTTKVRLIHHGVPEFTLEHELAKLKKGLSGKKVLLTFGFLGRNKGIEMVIESLPEVVKDEPDLLYLVVGKTHPNVLAHSGEEYREYLGSLVEAYQLQEHVQFVNSFVSQADLVEYLCACDVYVTPYVNEAQITSGTLSYAIGAGAAVVSTPYWHAKELLADGRGVLVEFKNSAKMAEALKNLFSNLDYRTTLRDNASAFGKELTWKNIGLRYTRILNKIIPTYDGLKENAGFSKDEMPKFSWKHIDRLTNQVGILQHATYSLPNYKEGYCLDDNARALLLALLAQDNFADKKLDRRISTYLSYIYYHQREDGLFHNFMDFQHNFLDEVGSEDSFGRTIWALGVLLRKTKLTSYYQLGHELFFRAVPNFGQLRSNRAIAYTVLGIAEYLHHQSNDEVMIELMRTLIGKLVREYEASSDEHWQWFESVLAYDNAILPYAFLTAYPFLNDETIKQLGLTTLKFLESITIQNGALSLVGNQEWAKQGKHVSKFGQQPLDVTAMVFMYREAFRLTNKKVYFTRMIASFRWFLGENDLRLGLYDEETKGCCDGLEAYGINRNQGAESTLCFYLAYIVVSRAFNDSDQDSR</sequence>
<dbReference type="GO" id="GO:0005975">
    <property type="term" value="P:carbohydrate metabolic process"/>
    <property type="evidence" value="ECO:0007669"/>
    <property type="project" value="InterPro"/>
</dbReference>
<dbReference type="EMBL" id="CABWMV010000028">
    <property type="protein sequence ID" value="VXD07929.1"/>
    <property type="molecule type" value="Genomic_DNA"/>
</dbReference>
<protein>
    <submittedName>
        <fullName evidence="2">Spore coat protein SA</fullName>
        <ecNumber evidence="2">2.4.-.-</ecNumber>
    </submittedName>
</protein>
<keyword evidence="2" id="KW-0167">Capsid protein</keyword>
<dbReference type="EC" id="2.4.-.-" evidence="2"/>
<dbReference type="PANTHER" id="PTHR12526">
    <property type="entry name" value="GLYCOSYLTRANSFERASE"/>
    <property type="match status" value="1"/>
</dbReference>
<dbReference type="Proteomes" id="UP000251241">
    <property type="component" value="Unassembled WGS sequence"/>
</dbReference>
<accession>A0A2X2JHB7</accession>
<accession>A0A654DRT6</accession>
<keyword evidence="2" id="KW-0946">Virion</keyword>
<dbReference type="PANTHER" id="PTHR12526:SF572">
    <property type="entry name" value="BLL5144 PROTEIN"/>
    <property type="match status" value="1"/>
</dbReference>
<evidence type="ECO:0000313" key="2">
    <source>
        <dbReference type="EMBL" id="SPZ93134.1"/>
    </source>
</evidence>
<dbReference type="AlphaFoldDB" id="A0A2X2JHB7"/>
<feature type="domain" description="Glycosyl transferase family 1" evidence="1">
    <location>
        <begin position="250"/>
        <end position="417"/>
    </location>
</feature>
<evidence type="ECO:0000313" key="4">
    <source>
        <dbReference type="Proteomes" id="UP000251241"/>
    </source>
</evidence>
<evidence type="ECO:0000313" key="3">
    <source>
        <dbReference type="EMBL" id="VXD07929.1"/>
    </source>
</evidence>
<dbReference type="Proteomes" id="UP000432350">
    <property type="component" value="Unassembled WGS sequence"/>
</dbReference>
<keyword evidence="2" id="KW-0328">Glycosyltransferase</keyword>
<dbReference type="Pfam" id="PF00534">
    <property type="entry name" value="Glycos_transf_1"/>
    <property type="match status" value="1"/>
</dbReference>
<evidence type="ECO:0000259" key="1">
    <source>
        <dbReference type="Pfam" id="PF00534"/>
    </source>
</evidence>
<organism evidence="2 4">
    <name type="scientific">Sphingobacterium multivorum</name>
    <dbReference type="NCBI Taxonomy" id="28454"/>
    <lineage>
        <taxon>Bacteria</taxon>
        <taxon>Pseudomonadati</taxon>
        <taxon>Bacteroidota</taxon>
        <taxon>Sphingobacteriia</taxon>
        <taxon>Sphingobacteriales</taxon>
        <taxon>Sphingobacteriaceae</taxon>
        <taxon>Sphingobacterium</taxon>
    </lineage>
</organism>